<dbReference type="SUPFAM" id="SSF52540">
    <property type="entry name" value="P-loop containing nucleoside triphosphate hydrolases"/>
    <property type="match status" value="1"/>
</dbReference>
<reference evidence="2" key="1">
    <citation type="submission" date="2022-12" db="EMBL/GenBank/DDBJ databases">
        <title>Phocaeicola acetigenes sp. nov., isolated feces from a healthy human.</title>
        <authorList>
            <person name="Do H."/>
            <person name="Ha Y.B."/>
            <person name="Kim J.-S."/>
            <person name="Suh M.K."/>
            <person name="Kim H.S."/>
            <person name="Lee J.-S."/>
        </authorList>
    </citation>
    <scope>NUCLEOTIDE SEQUENCE</scope>
    <source>
        <strain evidence="2">KGMB11183</strain>
    </source>
</reference>
<dbReference type="Pfam" id="PF13087">
    <property type="entry name" value="AAA_12"/>
    <property type="match status" value="1"/>
</dbReference>
<dbReference type="InterPro" id="IPR011604">
    <property type="entry name" value="PDDEXK-like_dom_sf"/>
</dbReference>
<dbReference type="Pfam" id="PF13086">
    <property type="entry name" value="AAA_11"/>
    <property type="match status" value="2"/>
</dbReference>
<keyword evidence="3" id="KW-1185">Reference proteome</keyword>
<accession>A0ABT4PIT4</accession>
<dbReference type="InterPro" id="IPR047187">
    <property type="entry name" value="SF1_C_Upf1"/>
</dbReference>
<dbReference type="InterPro" id="IPR014001">
    <property type="entry name" value="Helicase_ATP-bd"/>
</dbReference>
<dbReference type="Proteomes" id="UP001141933">
    <property type="component" value="Unassembled WGS sequence"/>
</dbReference>
<sequence length="1425" mass="163706">MFDFSTSRIEIQSFDLYNRIEQIHRQPAATPENLRAKYILLYKVLEQACYELTVGVTFSFANLFSRIDYICKEKRMTPSDKYAIQTMRRNCNAAMRNDFQPLMEEYLYDLRALVRFISLAFEEDIPASLLPQIPHSNRPYKGTQHSRIPYIRASVTSWNENHIFAATDSEEDPFIIIDYMKGGCNGDLSYLHELLTENLPINLLDVHIDEENHYIPQLIIIHPDYLIDISSLAACFREYGRHPLNFFLNKVKPKANTAPILMGNLASQFLDDYINEHSEEPVTYARTIKKFFASSALEFCTCPLPANFHEQAQAQMVNIRSFVQDILPHNIHSFDKHNTLLEASFICEKLGLQGRVDMLQKDFKVLIEQKSGKRDEFNRKHKEDHFVQMMLYQGVLMYNFGKETNDLQTFLLYSKYTDGLMIEHFAETLFRESMRLRNYIVANEISFGEGAITPVVEQLNTDLLNERQVCNRLWNDFQEPQLQETINTLKRCTPLERAYFQRFFTFVSKEQILGKTGGRVDPSNGFASLWHMPLAEKLESGNILLGLTIRSKAQSSPNKGYDLIELSIPQQDDEFLPNFRAGDIIIFYSYKEQPDVRNQILMKGNIVSIQTDRITILLRNGQQNKDIIGDEHETFAIEHDFSDSSATAAMRGLYAFLSARADRKALILCQRMPSCCTERKLNGSYGRFDELILKEKQADDYFLLVGPPGTGKTSCALRYMVEEALTEPDASLLLLSYTNRAVDEICSMLVDSGIAAQTPFIRIGNELSCDKRFLPYLLKNSLADCPKLTDIKQKIADTRIFVGTTTAINNRLHLFNLKHFQLAIIDEASQILEPDLTGILSARCGQANAIDKFVLIGDYKQLPAIAQQSAEEAAVNDPILQQIGLYDCRNSLFERLYKQCADTHRSILHKQGRMHPAVSEFPNQTFYYYEQLEPVPLPHQEEAFPYPDTTKVQDSTDRLLANRRMIFIPAETPQEVHLSEKTNLNEARIVACLLQHIYRLTEANFDVHKTVGVIVPYRNQIAMIRKEIARLEIPALLDISIDTVERYQGSQRDVIIYSFTIRNFSQLNFLTANTFREGDFLIDRKLNVAITRARKQLILTGNPQVLGSHITFYKLMEYIRMRNGYIETNTDDFCNGRFDIPDYTAGWDLNPAVYPLPDAFRQVFTEIVEQPFQEQNNRQDEVYHREITGYGRCTFRSEAALSAPADYALLYNHYYMPRQYAAARSLWEGNGNLFATAMKNASGRTVFCDLSYEAGASGLAFADTCRQLPRTALTYIGIYPLQEMGETAAHFFRTESYRHVACAFYPKLTALKAEFWMAHSVLSELVVFNLSNLFDRITPAEARALALDINQIVHAYPLNHYITVFRDDAGARMNNHSYTVFCNHLTQELRPVNEKMPFAGKFHYAQGETTTPTAHDFMYEIRTNQ</sequence>
<dbReference type="Gene3D" id="3.90.320.10">
    <property type="match status" value="1"/>
</dbReference>
<evidence type="ECO:0000313" key="2">
    <source>
        <dbReference type="EMBL" id="MCZ8372961.1"/>
    </source>
</evidence>
<dbReference type="RefSeq" id="WP_269878257.1">
    <property type="nucleotide sequence ID" value="NZ_JAPZVM010000007.1"/>
</dbReference>
<dbReference type="Gene3D" id="3.40.50.300">
    <property type="entry name" value="P-loop containing nucleotide triphosphate hydrolases"/>
    <property type="match status" value="2"/>
</dbReference>
<gene>
    <name evidence="2" type="ORF">O6P32_09605</name>
</gene>
<dbReference type="PROSITE" id="PS51192">
    <property type="entry name" value="HELICASE_ATP_BIND_1"/>
    <property type="match status" value="1"/>
</dbReference>
<dbReference type="CDD" id="cd18808">
    <property type="entry name" value="SF1_C_Upf1"/>
    <property type="match status" value="1"/>
</dbReference>
<dbReference type="PANTHER" id="PTHR10887">
    <property type="entry name" value="DNA2/NAM7 HELICASE FAMILY"/>
    <property type="match status" value="1"/>
</dbReference>
<dbReference type="PANTHER" id="PTHR10887:SF495">
    <property type="entry name" value="HELICASE SENATAXIN ISOFORM X1-RELATED"/>
    <property type="match status" value="1"/>
</dbReference>
<evidence type="ECO:0000259" key="1">
    <source>
        <dbReference type="PROSITE" id="PS51192"/>
    </source>
</evidence>
<organism evidence="2 3">
    <name type="scientific">Phocaeicola acetigenes</name>
    <dbReference type="NCBI Taxonomy" id="3016083"/>
    <lineage>
        <taxon>Bacteria</taxon>
        <taxon>Pseudomonadati</taxon>
        <taxon>Bacteroidota</taxon>
        <taxon>Bacteroidia</taxon>
        <taxon>Bacteroidales</taxon>
        <taxon>Bacteroidaceae</taxon>
        <taxon>Phocaeicola</taxon>
    </lineage>
</organism>
<dbReference type="InterPro" id="IPR041679">
    <property type="entry name" value="DNA2/NAM7-like_C"/>
</dbReference>
<dbReference type="InterPro" id="IPR045055">
    <property type="entry name" value="DNA2/NAM7-like"/>
</dbReference>
<name>A0ABT4PIT4_9BACT</name>
<evidence type="ECO:0000313" key="3">
    <source>
        <dbReference type="Proteomes" id="UP001141933"/>
    </source>
</evidence>
<proteinExistence type="predicted"/>
<dbReference type="InterPro" id="IPR027417">
    <property type="entry name" value="P-loop_NTPase"/>
</dbReference>
<feature type="domain" description="Helicase ATP-binding" evidence="1">
    <location>
        <begin position="693"/>
        <end position="862"/>
    </location>
</feature>
<dbReference type="InterPro" id="IPR041677">
    <property type="entry name" value="DNA2/NAM7_AAA_11"/>
</dbReference>
<comment type="caution">
    <text evidence="2">The sequence shown here is derived from an EMBL/GenBank/DDBJ whole genome shotgun (WGS) entry which is preliminary data.</text>
</comment>
<protein>
    <submittedName>
        <fullName evidence="2">AAA domain-containing protein</fullName>
    </submittedName>
</protein>
<dbReference type="EMBL" id="JAPZVM010000007">
    <property type="protein sequence ID" value="MCZ8372961.1"/>
    <property type="molecule type" value="Genomic_DNA"/>
</dbReference>